<dbReference type="PANTHER" id="PTHR24414">
    <property type="entry name" value="F-BOX/KELCH-REPEAT PROTEIN SKIP4"/>
    <property type="match status" value="1"/>
</dbReference>
<dbReference type="Gene3D" id="2.120.10.80">
    <property type="entry name" value="Kelch-type beta propeller"/>
    <property type="match status" value="1"/>
</dbReference>
<dbReference type="InterPro" id="IPR057499">
    <property type="entry name" value="Kelch_FKB95"/>
</dbReference>
<dbReference type="InterPro" id="IPR006652">
    <property type="entry name" value="Kelch_1"/>
</dbReference>
<evidence type="ECO:0000259" key="1">
    <source>
        <dbReference type="PROSITE" id="PS50181"/>
    </source>
</evidence>
<sequence length="344" mass="39777">MTKSTICTPQTSFSSLPNDVVPNILARISRTHRPTLSLVSTLFRSLILSLELDDTSSRIEKAKNRLYVCVNINHNPNPRWFILSPIPKPIPTFPFEHPKCATILSFGSEIYVIGGFLKGNRSRQVLVLDCQNHQWRRLQEMRVPRVNPAADVIDGKIYVIGGSTSIKSEDWGEVYDPKTQTWETLLSTTLDLTIQKSLVPGSFVMGGKVYAMDHLNLYYQKSICLVETEDKELCQTCVFEGDLMWRDMKESLEWKKVKGLEFLNNHDFTFVENSGGGRRVTVWWKSVVFGHKCNKEIWCAGVSFERRNLYELWGFVKWRKKVFSFDGWESRYDFFLHSAFVTQH</sequence>
<dbReference type="SUPFAM" id="SSF117281">
    <property type="entry name" value="Kelch motif"/>
    <property type="match status" value="1"/>
</dbReference>
<name>A0A6D2IHR7_9BRAS</name>
<evidence type="ECO:0000313" key="2">
    <source>
        <dbReference type="EMBL" id="CAA7026565.1"/>
    </source>
</evidence>
<protein>
    <recommendedName>
        <fullName evidence="1">F-box domain-containing protein</fullName>
    </recommendedName>
</protein>
<reference evidence="2" key="1">
    <citation type="submission" date="2020-01" db="EMBL/GenBank/DDBJ databases">
        <authorList>
            <person name="Mishra B."/>
        </authorList>
    </citation>
    <scope>NUCLEOTIDE SEQUENCE [LARGE SCALE GENOMIC DNA]</scope>
</reference>
<dbReference type="OrthoDB" id="1053001at2759"/>
<dbReference type="SMART" id="SM00256">
    <property type="entry name" value="FBOX"/>
    <property type="match status" value="1"/>
</dbReference>
<dbReference type="InterPro" id="IPR050354">
    <property type="entry name" value="F-box/kelch-repeat_ARATH"/>
</dbReference>
<dbReference type="PANTHER" id="PTHR24414:SF127">
    <property type="entry name" value="F-BOX ASSOCIATED DOMAIN-CONTAINING PROTEIN"/>
    <property type="match status" value="1"/>
</dbReference>
<feature type="domain" description="F-box" evidence="1">
    <location>
        <begin position="10"/>
        <end position="59"/>
    </location>
</feature>
<dbReference type="Proteomes" id="UP000467841">
    <property type="component" value="Unassembled WGS sequence"/>
</dbReference>
<dbReference type="Pfam" id="PF25210">
    <property type="entry name" value="Kelch_FKB95"/>
    <property type="match status" value="1"/>
</dbReference>
<dbReference type="AlphaFoldDB" id="A0A6D2IHR7"/>
<dbReference type="EMBL" id="CACVBM020001052">
    <property type="protein sequence ID" value="CAA7026565.1"/>
    <property type="molecule type" value="Genomic_DNA"/>
</dbReference>
<comment type="caution">
    <text evidence="2">The sequence shown here is derived from an EMBL/GenBank/DDBJ whole genome shotgun (WGS) entry which is preliminary data.</text>
</comment>
<proteinExistence type="predicted"/>
<organism evidence="2 3">
    <name type="scientific">Microthlaspi erraticum</name>
    <dbReference type="NCBI Taxonomy" id="1685480"/>
    <lineage>
        <taxon>Eukaryota</taxon>
        <taxon>Viridiplantae</taxon>
        <taxon>Streptophyta</taxon>
        <taxon>Embryophyta</taxon>
        <taxon>Tracheophyta</taxon>
        <taxon>Spermatophyta</taxon>
        <taxon>Magnoliopsida</taxon>
        <taxon>eudicotyledons</taxon>
        <taxon>Gunneridae</taxon>
        <taxon>Pentapetalae</taxon>
        <taxon>rosids</taxon>
        <taxon>malvids</taxon>
        <taxon>Brassicales</taxon>
        <taxon>Brassicaceae</taxon>
        <taxon>Coluteocarpeae</taxon>
        <taxon>Microthlaspi</taxon>
    </lineage>
</organism>
<dbReference type="Pfam" id="PF00646">
    <property type="entry name" value="F-box"/>
    <property type="match status" value="1"/>
</dbReference>
<keyword evidence="3" id="KW-1185">Reference proteome</keyword>
<dbReference type="InterPro" id="IPR015915">
    <property type="entry name" value="Kelch-typ_b-propeller"/>
</dbReference>
<dbReference type="InterPro" id="IPR001810">
    <property type="entry name" value="F-box_dom"/>
</dbReference>
<dbReference type="SMART" id="SM00612">
    <property type="entry name" value="Kelch"/>
    <property type="match status" value="2"/>
</dbReference>
<gene>
    <name evidence="2" type="ORF">MERR_LOCUS13800</name>
</gene>
<evidence type="ECO:0000313" key="3">
    <source>
        <dbReference type="Proteomes" id="UP000467841"/>
    </source>
</evidence>
<accession>A0A6D2IHR7</accession>
<dbReference type="PROSITE" id="PS50181">
    <property type="entry name" value="FBOX"/>
    <property type="match status" value="1"/>
</dbReference>